<dbReference type="PANTHER" id="PTHR11618">
    <property type="entry name" value="TRANSCRIPTION INITIATION FACTOR IIB-RELATED"/>
    <property type="match status" value="1"/>
</dbReference>
<dbReference type="EMBL" id="JAJJMA010036530">
    <property type="protein sequence ID" value="MCL7024624.1"/>
    <property type="molecule type" value="Genomic_DNA"/>
</dbReference>
<dbReference type="InterPro" id="IPR013763">
    <property type="entry name" value="Cyclin-like_dom"/>
</dbReference>
<keyword evidence="4" id="KW-0862">Zinc</keyword>
<feature type="domain" description="TFIIB-type" evidence="5">
    <location>
        <begin position="3"/>
        <end position="35"/>
    </location>
</feature>
<gene>
    <name evidence="6" type="ORF">MKW94_026926</name>
</gene>
<organism evidence="6 7">
    <name type="scientific">Papaver nudicaule</name>
    <name type="common">Iceland poppy</name>
    <dbReference type="NCBI Taxonomy" id="74823"/>
    <lineage>
        <taxon>Eukaryota</taxon>
        <taxon>Viridiplantae</taxon>
        <taxon>Streptophyta</taxon>
        <taxon>Embryophyta</taxon>
        <taxon>Tracheophyta</taxon>
        <taxon>Spermatophyta</taxon>
        <taxon>Magnoliopsida</taxon>
        <taxon>Ranunculales</taxon>
        <taxon>Papaveraceae</taxon>
        <taxon>Papaveroideae</taxon>
        <taxon>Papaver</taxon>
    </lineage>
</organism>
<dbReference type="SUPFAM" id="SSF57783">
    <property type="entry name" value="Zinc beta-ribbon"/>
    <property type="match status" value="1"/>
</dbReference>
<dbReference type="GO" id="GO:0070897">
    <property type="term" value="P:transcription preinitiation complex assembly"/>
    <property type="evidence" value="ECO:0007669"/>
    <property type="project" value="InterPro"/>
</dbReference>
<keyword evidence="4" id="KW-0863">Zinc-finger</keyword>
<dbReference type="Gene3D" id="1.10.472.10">
    <property type="entry name" value="Cyclin-like"/>
    <property type="match status" value="1"/>
</dbReference>
<dbReference type="GO" id="GO:0017025">
    <property type="term" value="F:TBP-class protein binding"/>
    <property type="evidence" value="ECO:0007669"/>
    <property type="project" value="InterPro"/>
</dbReference>
<accession>A0AA41RQ74</accession>
<dbReference type="SMART" id="SM00385">
    <property type="entry name" value="CYCLIN"/>
    <property type="match status" value="2"/>
</dbReference>
<dbReference type="Proteomes" id="UP001177140">
    <property type="component" value="Unassembled WGS sequence"/>
</dbReference>
<dbReference type="InterPro" id="IPR013137">
    <property type="entry name" value="Znf_TFIIB"/>
</dbReference>
<evidence type="ECO:0000313" key="6">
    <source>
        <dbReference type="EMBL" id="MCL7024624.1"/>
    </source>
</evidence>
<dbReference type="AlphaFoldDB" id="A0AA41RQ74"/>
<evidence type="ECO:0000256" key="4">
    <source>
        <dbReference type="PROSITE-ProRule" id="PRU00469"/>
    </source>
</evidence>
<comment type="similarity">
    <text evidence="1">Belongs to the TFIIB family.</text>
</comment>
<keyword evidence="4" id="KW-0479">Metal-binding</keyword>
<keyword evidence="2" id="KW-0805">Transcription regulation</keyword>
<dbReference type="InterPro" id="IPR000812">
    <property type="entry name" value="TFIIB"/>
</dbReference>
<dbReference type="GO" id="GO:0005634">
    <property type="term" value="C:nucleus"/>
    <property type="evidence" value="ECO:0007669"/>
    <property type="project" value="TreeGrafter"/>
</dbReference>
<keyword evidence="7" id="KW-1185">Reference proteome</keyword>
<evidence type="ECO:0000256" key="2">
    <source>
        <dbReference type="ARBA" id="ARBA00023015"/>
    </source>
</evidence>
<reference evidence="6" key="1">
    <citation type="submission" date="2022-03" db="EMBL/GenBank/DDBJ databases">
        <title>A functionally conserved STORR gene fusion in Papaver species that diverged 16.8 million years ago.</title>
        <authorList>
            <person name="Catania T."/>
        </authorList>
    </citation>
    <scope>NUCLEOTIDE SEQUENCE</scope>
    <source>
        <strain evidence="6">S-191538</strain>
    </source>
</reference>
<dbReference type="Pfam" id="PF00382">
    <property type="entry name" value="TFIIB"/>
    <property type="match status" value="2"/>
</dbReference>
<dbReference type="Pfam" id="PF08271">
    <property type="entry name" value="Zn_Ribbon_TF"/>
    <property type="match status" value="1"/>
</dbReference>
<protein>
    <recommendedName>
        <fullName evidence="5">TFIIB-type domain-containing protein</fullName>
    </recommendedName>
</protein>
<evidence type="ECO:0000256" key="1">
    <source>
        <dbReference type="ARBA" id="ARBA00010857"/>
    </source>
</evidence>
<dbReference type="Gene3D" id="1.10.472.170">
    <property type="match status" value="1"/>
</dbReference>
<comment type="caution">
    <text evidence="6">The sequence shown here is derived from an EMBL/GenBank/DDBJ whole genome shotgun (WGS) entry which is preliminary data.</text>
</comment>
<proteinExistence type="inferred from homology"/>
<evidence type="ECO:0000313" key="7">
    <source>
        <dbReference type="Proteomes" id="UP001177140"/>
    </source>
</evidence>
<dbReference type="InterPro" id="IPR036915">
    <property type="entry name" value="Cyclin-like_sf"/>
</dbReference>
<sequence length="318" mass="35324">MEDDQNCSGCKRSTVVVLDRSSGDIICSECGLVLESHYIDETAEWRTYADDFSNYDCVNMIRVGAPSNPFLDDGGLSTVISKQNGASGDSFIRGFKNRCLNTDQSGVSQPLTTICAMSDRLGLVTTIKDRANEIYKNVVACQKSRVGKNDDAYFAACLYTACLEEDRPRTIKEIRCTANGASKKEIGLAIKYIMSKLVVNIGQSMERGIIHARDFVRRFCSHLGMPNQDFNAAQEALAALQRLEELDIRRRPSSVAAAVICMITQLSDEKKQLQDVSNATGVSICTIKKSYKDIYPYAVRLVPAWYANEEDLNSLYRP</sequence>
<dbReference type="SUPFAM" id="SSF47954">
    <property type="entry name" value="Cyclin-like"/>
    <property type="match status" value="2"/>
</dbReference>
<evidence type="ECO:0000256" key="3">
    <source>
        <dbReference type="ARBA" id="ARBA00023163"/>
    </source>
</evidence>
<dbReference type="GO" id="GO:0008270">
    <property type="term" value="F:zinc ion binding"/>
    <property type="evidence" value="ECO:0007669"/>
    <property type="project" value="UniProtKB-KW"/>
</dbReference>
<evidence type="ECO:0000259" key="5">
    <source>
        <dbReference type="PROSITE" id="PS51134"/>
    </source>
</evidence>
<dbReference type="PANTHER" id="PTHR11618:SF78">
    <property type="entry name" value="TRANSCRIPTION INITIATION FACTOR IIB-2"/>
    <property type="match status" value="1"/>
</dbReference>
<dbReference type="PROSITE" id="PS51134">
    <property type="entry name" value="ZF_TFIIB"/>
    <property type="match status" value="1"/>
</dbReference>
<dbReference type="GO" id="GO:0097550">
    <property type="term" value="C:transcription preinitiation complex"/>
    <property type="evidence" value="ECO:0007669"/>
    <property type="project" value="TreeGrafter"/>
</dbReference>
<dbReference type="InterPro" id="IPR013150">
    <property type="entry name" value="TFIIB_cyclin"/>
</dbReference>
<dbReference type="PRINTS" id="PR00685">
    <property type="entry name" value="TIFACTORIIB"/>
</dbReference>
<keyword evidence="3" id="KW-0804">Transcription</keyword>
<name>A0AA41RQ74_PAPNU</name>